<evidence type="ECO:0000259" key="16">
    <source>
        <dbReference type="PROSITE" id="PS50011"/>
    </source>
</evidence>
<dbReference type="InterPro" id="IPR035837">
    <property type="entry name" value="ABL_SH2"/>
</dbReference>
<feature type="region of interest" description="Disordered" evidence="13">
    <location>
        <begin position="50"/>
        <end position="74"/>
    </location>
</feature>
<keyword evidence="1 10" id="KW-0728">SH3 domain</keyword>
<dbReference type="SUPFAM" id="SSF55550">
    <property type="entry name" value="SH2 domain"/>
    <property type="match status" value="1"/>
</dbReference>
<evidence type="ECO:0000256" key="10">
    <source>
        <dbReference type="PROSITE-ProRule" id="PRU00192"/>
    </source>
</evidence>
<dbReference type="SUPFAM" id="SSF56112">
    <property type="entry name" value="Protein kinase-like (PK-like)"/>
    <property type="match status" value="1"/>
</dbReference>
<protein>
    <recommendedName>
        <fullName evidence="12">Tyrosine-protein kinase</fullName>
        <ecNumber evidence="12">2.7.10.2</ecNumber>
    </recommendedName>
</protein>
<dbReference type="InterPro" id="IPR011009">
    <property type="entry name" value="Kinase-like_dom_sf"/>
</dbReference>
<dbReference type="Proteomes" id="UP001549920">
    <property type="component" value="Unassembled WGS sequence"/>
</dbReference>
<dbReference type="InterPro" id="IPR001245">
    <property type="entry name" value="Ser-Thr/Tyr_kinase_cat_dom"/>
</dbReference>
<evidence type="ECO:0000256" key="2">
    <source>
        <dbReference type="ARBA" id="ARBA00022679"/>
    </source>
</evidence>
<feature type="domain" description="SH2" evidence="14">
    <location>
        <begin position="157"/>
        <end position="247"/>
    </location>
</feature>
<keyword evidence="2 12" id="KW-0808">Transferase</keyword>
<dbReference type="InterPro" id="IPR017441">
    <property type="entry name" value="Protein_kinase_ATP_BS"/>
</dbReference>
<keyword evidence="4 12" id="KW-0418">Kinase</keyword>
<feature type="compositionally biased region" description="Low complexity" evidence="13">
    <location>
        <begin position="761"/>
        <end position="776"/>
    </location>
</feature>
<evidence type="ECO:0000313" key="17">
    <source>
        <dbReference type="EMBL" id="KAL0902073.1"/>
    </source>
</evidence>
<keyword evidence="18" id="KW-1185">Reference proteome</keyword>
<dbReference type="PRINTS" id="PR00452">
    <property type="entry name" value="SH3DOMAIN"/>
</dbReference>
<accession>A0ABR3ILW1</accession>
<feature type="compositionally biased region" description="Low complexity" evidence="13">
    <location>
        <begin position="633"/>
        <end position="644"/>
    </location>
</feature>
<dbReference type="CDD" id="cd09935">
    <property type="entry name" value="SH2_ABL"/>
    <property type="match status" value="1"/>
</dbReference>
<feature type="region of interest" description="Disordered" evidence="13">
    <location>
        <begin position="1"/>
        <end position="34"/>
    </location>
</feature>
<dbReference type="Pfam" id="PF07714">
    <property type="entry name" value="PK_Tyr_Ser-Thr"/>
    <property type="match status" value="1"/>
</dbReference>
<dbReference type="CDD" id="cd11850">
    <property type="entry name" value="SH3_Abl"/>
    <property type="match status" value="1"/>
</dbReference>
<feature type="compositionally biased region" description="Basic and acidic residues" evidence="13">
    <location>
        <begin position="1066"/>
        <end position="1077"/>
    </location>
</feature>
<evidence type="ECO:0000256" key="5">
    <source>
        <dbReference type="ARBA" id="ARBA00022840"/>
    </source>
</evidence>
<keyword evidence="7 12" id="KW-0829">Tyrosine-protein kinase</keyword>
<dbReference type="SMART" id="SM00326">
    <property type="entry name" value="SH3"/>
    <property type="match status" value="1"/>
</dbReference>
<dbReference type="PRINTS" id="PR00401">
    <property type="entry name" value="SH2DOMAIN"/>
</dbReference>
<feature type="compositionally biased region" description="Basic and acidic residues" evidence="13">
    <location>
        <begin position="1"/>
        <end position="10"/>
    </location>
</feature>
<evidence type="ECO:0000259" key="15">
    <source>
        <dbReference type="PROSITE" id="PS50002"/>
    </source>
</evidence>
<dbReference type="Pfam" id="PF00018">
    <property type="entry name" value="SH3_1"/>
    <property type="match status" value="1"/>
</dbReference>
<keyword evidence="5 11" id="KW-0067">ATP-binding</keyword>
<organism evidence="17 18">
    <name type="scientific">Loxostege sticticalis</name>
    <name type="common">Beet webworm moth</name>
    <dbReference type="NCBI Taxonomy" id="481309"/>
    <lineage>
        <taxon>Eukaryota</taxon>
        <taxon>Metazoa</taxon>
        <taxon>Ecdysozoa</taxon>
        <taxon>Arthropoda</taxon>
        <taxon>Hexapoda</taxon>
        <taxon>Insecta</taxon>
        <taxon>Pterygota</taxon>
        <taxon>Neoptera</taxon>
        <taxon>Endopterygota</taxon>
        <taxon>Lepidoptera</taxon>
        <taxon>Glossata</taxon>
        <taxon>Ditrysia</taxon>
        <taxon>Pyraloidea</taxon>
        <taxon>Crambidae</taxon>
        <taxon>Pyraustinae</taxon>
        <taxon>Loxostege</taxon>
    </lineage>
</organism>
<dbReference type="InterPro" id="IPR020635">
    <property type="entry name" value="Tyr_kinase_cat_dom"/>
</dbReference>
<dbReference type="CDD" id="cd05052">
    <property type="entry name" value="PTKc_Abl"/>
    <property type="match status" value="1"/>
</dbReference>
<feature type="compositionally biased region" description="Basic and acidic residues" evidence="13">
    <location>
        <begin position="834"/>
        <end position="859"/>
    </location>
</feature>
<feature type="domain" description="Protein kinase" evidence="16">
    <location>
        <begin position="271"/>
        <end position="532"/>
    </location>
</feature>
<feature type="compositionally biased region" description="Basic and acidic residues" evidence="13">
    <location>
        <begin position="994"/>
        <end position="1012"/>
    </location>
</feature>
<evidence type="ECO:0000259" key="14">
    <source>
        <dbReference type="PROSITE" id="PS50001"/>
    </source>
</evidence>
<evidence type="ECO:0000313" key="18">
    <source>
        <dbReference type="Proteomes" id="UP001549920"/>
    </source>
</evidence>
<evidence type="ECO:0000256" key="9">
    <source>
        <dbReference type="PROSITE-ProRule" id="PRU00191"/>
    </source>
</evidence>
<proteinExistence type="inferred from homology"/>
<evidence type="ECO:0000256" key="6">
    <source>
        <dbReference type="ARBA" id="ARBA00022999"/>
    </source>
</evidence>
<keyword evidence="3 11" id="KW-0547">Nucleotide-binding</keyword>
<feature type="compositionally biased region" description="Basic residues" evidence="13">
    <location>
        <begin position="658"/>
        <end position="674"/>
    </location>
</feature>
<feature type="compositionally biased region" description="Basic and acidic residues" evidence="13">
    <location>
        <begin position="900"/>
        <end position="910"/>
    </location>
</feature>
<dbReference type="InterPro" id="IPR036860">
    <property type="entry name" value="SH2_dom_sf"/>
</dbReference>
<comment type="similarity">
    <text evidence="12">Belongs to the protein kinase superfamily. Tyr protein kinase family.</text>
</comment>
<comment type="caution">
    <text evidence="17">The sequence shown here is derived from an EMBL/GenBank/DDBJ whole genome shotgun (WGS) entry which is preliminary data.</text>
</comment>
<dbReference type="InterPro" id="IPR008266">
    <property type="entry name" value="Tyr_kinase_AS"/>
</dbReference>
<feature type="domain" description="SH3" evidence="15">
    <location>
        <begin position="90"/>
        <end position="151"/>
    </location>
</feature>
<evidence type="ECO:0000256" key="4">
    <source>
        <dbReference type="ARBA" id="ARBA00022777"/>
    </source>
</evidence>
<dbReference type="EC" id="2.7.10.2" evidence="12"/>
<feature type="region of interest" description="Disordered" evidence="13">
    <location>
        <begin position="899"/>
        <end position="1091"/>
    </location>
</feature>
<evidence type="ECO:0000256" key="11">
    <source>
        <dbReference type="PROSITE-ProRule" id="PRU10141"/>
    </source>
</evidence>
<dbReference type="SMART" id="SM00219">
    <property type="entry name" value="TyrKc"/>
    <property type="match status" value="1"/>
</dbReference>
<keyword evidence="6 9" id="KW-0727">SH2 domain</keyword>
<evidence type="ECO:0000256" key="13">
    <source>
        <dbReference type="SAM" id="MobiDB-lite"/>
    </source>
</evidence>
<dbReference type="Gene3D" id="3.30.200.20">
    <property type="entry name" value="Phosphorylase Kinase, domain 1"/>
    <property type="match status" value="1"/>
</dbReference>
<dbReference type="PROSITE" id="PS00107">
    <property type="entry name" value="PROTEIN_KINASE_ATP"/>
    <property type="match status" value="1"/>
</dbReference>
<dbReference type="InterPro" id="IPR050198">
    <property type="entry name" value="Non-receptor_tyrosine_kinases"/>
</dbReference>
<feature type="compositionally biased region" description="Basic and acidic residues" evidence="13">
    <location>
        <begin position="1038"/>
        <end position="1050"/>
    </location>
</feature>
<dbReference type="PROSITE" id="PS50011">
    <property type="entry name" value="PROTEIN_KINASE_DOM"/>
    <property type="match status" value="1"/>
</dbReference>
<evidence type="ECO:0000256" key="3">
    <source>
        <dbReference type="ARBA" id="ARBA00022741"/>
    </source>
</evidence>
<feature type="region of interest" description="Disordered" evidence="13">
    <location>
        <begin position="543"/>
        <end position="681"/>
    </location>
</feature>
<evidence type="ECO:0000256" key="1">
    <source>
        <dbReference type="ARBA" id="ARBA00022443"/>
    </source>
</evidence>
<feature type="region of interest" description="Disordered" evidence="13">
    <location>
        <begin position="722"/>
        <end position="881"/>
    </location>
</feature>
<feature type="compositionally biased region" description="Basic and acidic residues" evidence="13">
    <location>
        <begin position="941"/>
        <end position="951"/>
    </location>
</feature>
<dbReference type="PANTHER" id="PTHR24418">
    <property type="entry name" value="TYROSINE-PROTEIN KINASE"/>
    <property type="match status" value="1"/>
</dbReference>
<dbReference type="PROSITE" id="PS50002">
    <property type="entry name" value="SH3"/>
    <property type="match status" value="1"/>
</dbReference>
<dbReference type="PRINTS" id="PR00109">
    <property type="entry name" value="TYRKINASE"/>
</dbReference>
<feature type="binding site" evidence="11">
    <location>
        <position position="310"/>
    </location>
    <ligand>
        <name>ATP</name>
        <dbReference type="ChEBI" id="CHEBI:30616"/>
    </ligand>
</feature>
<reference evidence="17 18" key="1">
    <citation type="submission" date="2024-06" db="EMBL/GenBank/DDBJ databases">
        <title>A chromosome-level genome assembly of beet webworm, Loxostege sticticalis.</title>
        <authorList>
            <person name="Zhang Y."/>
        </authorList>
    </citation>
    <scope>NUCLEOTIDE SEQUENCE [LARGE SCALE GENOMIC DNA]</scope>
    <source>
        <strain evidence="17">AQ026</strain>
        <tissue evidence="17">Whole body</tissue>
    </source>
</reference>
<dbReference type="Gene3D" id="1.10.510.10">
    <property type="entry name" value="Transferase(Phosphotransferase) domain 1"/>
    <property type="match status" value="1"/>
</dbReference>
<dbReference type="PROSITE" id="PS00109">
    <property type="entry name" value="PROTEIN_KINASE_TYR"/>
    <property type="match status" value="1"/>
</dbReference>
<dbReference type="InterPro" id="IPR000719">
    <property type="entry name" value="Prot_kinase_dom"/>
</dbReference>
<dbReference type="SUPFAM" id="SSF50044">
    <property type="entry name" value="SH3-domain"/>
    <property type="match status" value="1"/>
</dbReference>
<evidence type="ECO:0000256" key="8">
    <source>
        <dbReference type="ARBA" id="ARBA00051245"/>
    </source>
</evidence>
<dbReference type="InterPro" id="IPR001452">
    <property type="entry name" value="SH3_domain"/>
</dbReference>
<dbReference type="PROSITE" id="PS50001">
    <property type="entry name" value="SH2"/>
    <property type="match status" value="1"/>
</dbReference>
<dbReference type="InterPro" id="IPR000980">
    <property type="entry name" value="SH2"/>
</dbReference>
<evidence type="ECO:0000256" key="12">
    <source>
        <dbReference type="RuleBase" id="RU362096"/>
    </source>
</evidence>
<dbReference type="Pfam" id="PF00017">
    <property type="entry name" value="SH2"/>
    <property type="match status" value="1"/>
</dbReference>
<sequence>MGAQQAKERGGASGASMRSVRTKPRVPKDPRVLGSNIFTEHSEALLQSRPLPHIPDLPDGEAAAPGTPQPLDTATRWTSKENLLAHHEEDDPQLFVALYDFQAGGENQLSLKKGEQVRIMSYNKSGEWCEAHTLSGGVGWVPSNYVTPVNSLEKHSWYHGPISRNAAEYLLSSGINGSFLVRESESSPGQRSISLRYEGRVYHYRINEDSDGKVYVTSESKFGTLAELVHHHSVLGDGLITQLLYPAPKRNKPTVFPLAPPDEWEIDRTDIVMKHKLGGGQYGDVYEATWKRCNITVAVKTLKDDTMALKDFLEEAAIMKEMRHRNLVQLLGVCTREPPFYIITEFMSRGNLLDYLRAAAAAAAREPAPDAVVLMYMATQIASGMSYLESRSFIHRDLAARNCLVGENHLVKVADFGLARLMRDDTYTAHAGAKFPIKWTAPEGLAYNTFSTKSDVWAFGILLWEIATYGMSPYPGVDLADVYHMLEKGYRMECPPGCPAAVYELMRGCWQWSPSDRPSFREIHHALEHMFQDNSITEEVEKQLQEGTGSGGTPQMSLKKSSGTSSGGDRGVQMRRPTNRRGKQAPTPPKRTSLLSSCSSFRESQYATDEHSAQDESLASLNGGARVGGGGAREASSEGSLAEATPDTDESAGGEPRHRAKRRHHHQPAQHHHAAPHDATPKQGVQVAALEVQNVKRAINRYGTLPKGARIGAYLESLRQSAPAPAAPAPRDVADDPRSLSPRTARAQPHMIRSNSSGGVTAPAPASPRTTRAAPTLRSFNSPAKPRPRLAELEFPPPPPDLPPPPEETQPPPPPPPPDCCRDAGTDTADQEPEEKPAKQTMKEMLELKLVAEIKERADKKKQRQKDSPPPNELIEMHTSFGDPVTRLVSELSESLNMEALRKSDKKTETPTKPVDNGKETVSPIDLKASLRKTPYNNNVDQKKDESKGTDFKSQLKKVDTKKVNKDEESCSIIDFKARLRKVDSGSTGTNGTVKKEQASPEEVREERKRSESGSLEAGGGDEEDKRRSTGSISSLKKLWENKETEERLSPKLKPKGGDDSEETSPEERRSRREDKPAVPSKPAVRHKPKGGIYATPLAALAPDDEDDVLASLRASLEWCTNEVRRGCGGGGGRGSLWRLQTSERLARLGSACAGAAGSPRCGPHLRVQLRAAAARLEGEARALASPAPPRHHLADGVEQALKELAHIVNR</sequence>
<dbReference type="SMART" id="SM00252">
    <property type="entry name" value="SH2"/>
    <property type="match status" value="1"/>
</dbReference>
<dbReference type="Gene3D" id="3.30.505.10">
    <property type="entry name" value="SH2 domain"/>
    <property type="match status" value="1"/>
</dbReference>
<gene>
    <name evidence="17" type="ORF">ABMA27_000031</name>
</gene>
<dbReference type="Gene3D" id="2.30.30.40">
    <property type="entry name" value="SH3 Domains"/>
    <property type="match status" value="1"/>
</dbReference>
<dbReference type="EMBL" id="JBEUOH010000001">
    <property type="protein sequence ID" value="KAL0902073.1"/>
    <property type="molecule type" value="Genomic_DNA"/>
</dbReference>
<dbReference type="InterPro" id="IPR036028">
    <property type="entry name" value="SH3-like_dom_sf"/>
</dbReference>
<name>A0ABR3ILW1_LOXSC</name>
<feature type="compositionally biased region" description="Pro residues" evidence="13">
    <location>
        <begin position="795"/>
        <end position="819"/>
    </location>
</feature>
<feature type="compositionally biased region" description="Basic and acidic residues" evidence="13">
    <location>
        <begin position="957"/>
        <end position="969"/>
    </location>
</feature>
<evidence type="ECO:0000256" key="7">
    <source>
        <dbReference type="ARBA" id="ARBA00023137"/>
    </source>
</evidence>
<comment type="catalytic activity">
    <reaction evidence="8 12">
        <text>L-tyrosyl-[protein] + ATP = O-phospho-L-tyrosyl-[protein] + ADP + H(+)</text>
        <dbReference type="Rhea" id="RHEA:10596"/>
        <dbReference type="Rhea" id="RHEA-COMP:10136"/>
        <dbReference type="Rhea" id="RHEA-COMP:20101"/>
        <dbReference type="ChEBI" id="CHEBI:15378"/>
        <dbReference type="ChEBI" id="CHEBI:30616"/>
        <dbReference type="ChEBI" id="CHEBI:46858"/>
        <dbReference type="ChEBI" id="CHEBI:61978"/>
        <dbReference type="ChEBI" id="CHEBI:456216"/>
        <dbReference type="EC" id="2.7.10.2"/>
    </reaction>
</comment>